<organism evidence="1 2">
    <name type="scientific">Niveispirillum cyanobacteriorum</name>
    <dbReference type="NCBI Taxonomy" id="1612173"/>
    <lineage>
        <taxon>Bacteria</taxon>
        <taxon>Pseudomonadati</taxon>
        <taxon>Pseudomonadota</taxon>
        <taxon>Alphaproteobacteria</taxon>
        <taxon>Rhodospirillales</taxon>
        <taxon>Azospirillaceae</taxon>
        <taxon>Niveispirillum</taxon>
    </lineage>
</organism>
<dbReference type="Proteomes" id="UP000234752">
    <property type="component" value="Chromosome eg_1"/>
</dbReference>
<dbReference type="OrthoDB" id="5438497at2"/>
<gene>
    <name evidence="1" type="ORF">C0V82_10570</name>
</gene>
<dbReference type="RefSeq" id="WP_102112311.1">
    <property type="nucleotide sequence ID" value="NZ_BMGN01000002.1"/>
</dbReference>
<dbReference type="EMBL" id="CP025611">
    <property type="protein sequence ID" value="AUN30632.1"/>
    <property type="molecule type" value="Genomic_DNA"/>
</dbReference>
<keyword evidence="2" id="KW-1185">Reference proteome</keyword>
<dbReference type="AlphaFoldDB" id="A0A2K9NCA1"/>
<evidence type="ECO:0000313" key="2">
    <source>
        <dbReference type="Proteomes" id="UP000234752"/>
    </source>
</evidence>
<dbReference type="SUPFAM" id="SSF75011">
    <property type="entry name" value="3-carboxy-cis,cis-mucoante lactonizing enzyme"/>
    <property type="match status" value="1"/>
</dbReference>
<evidence type="ECO:0000313" key="1">
    <source>
        <dbReference type="EMBL" id="AUN30632.1"/>
    </source>
</evidence>
<name>A0A2K9NCA1_9PROT</name>
<proteinExistence type="predicted"/>
<dbReference type="KEGG" id="ncb:C0V82_10570"/>
<protein>
    <submittedName>
        <fullName evidence="1">Uncharacterized protein</fullName>
    </submittedName>
</protein>
<sequence length="631" mass="68917">MTRLKSVKTSFTGGCVSPDLLGRGDLAAFENGALTLTNVLIEPTGGIRRRPGTGFIAIVPGRGRLIPFTFSSEQTHLLVLTDRQVSVFGDDALQATLPSPWTLAQIANLTWAQSGDVLLVCHPDVEPRRISRRGPGQWTVEPWVFAEEEGRPRIPFFRFADAAITLTPSGLTGRVRLRASAPVFMPEHEGAPWRIHRKPGRIAAVRSAIEAEIDLADSLPHTNPTADWDEAAFSPQRGWPLSVAFHQDRLVIGGSRDLPNRLWLSKSGDLFNFDLGEGEDDSAIEFAILSDEVNPIRAVYSGRHLQVFTTGGEWAVTGVPLTPSAIRLDRQTRIGSPSDRSIPPQEIEGGTLFAAGDGSIRDFLWTDLEQSYSAADLTLTTRPILPGTVDMEYDRRRRLLLAVQSDGTLAVLTLYRNEQIRAWVRLVTAGRILSTALVGRHLYWLVDRDGRVAVEVWDDALHVDAGLAGSVDSPTARWAGLDHLNGRDVAVLADGAVVTVAPVAAGRIRLPRPATQVQAGLPFTHEIEPMPPNLLAAEGQGRRARLLAVTFRLKDTPALRADLGRGPVEVPLRRAAGPALAMEPAPAFTGDRRLTATGWQTSRATPPWRIVEERPLPFTLLSVTHELKVNE</sequence>
<reference evidence="1 2" key="1">
    <citation type="submission" date="2017-12" db="EMBL/GenBank/DDBJ databases">
        <title>Genomes of bacteria within cyanobacterial aggregates.</title>
        <authorList>
            <person name="Cai H."/>
        </authorList>
    </citation>
    <scope>NUCLEOTIDE SEQUENCE [LARGE SCALE GENOMIC DNA]</scope>
    <source>
        <strain evidence="1 2">TH16</strain>
    </source>
</reference>
<accession>A0A2K9NCA1</accession>